<keyword evidence="1" id="KW-0560">Oxidoreductase</keyword>
<dbReference type="InterPro" id="IPR036188">
    <property type="entry name" value="FAD/NAD-bd_sf"/>
</dbReference>
<accession>A0A9X1PCJ1</accession>
<feature type="domain" description="FAD-binding" evidence="3">
    <location>
        <begin position="5"/>
        <end position="304"/>
    </location>
</feature>
<name>A0A9X1PCJ1_9BACT</name>
<evidence type="ECO:0000259" key="3">
    <source>
        <dbReference type="Pfam" id="PF01494"/>
    </source>
</evidence>
<reference evidence="4" key="1">
    <citation type="submission" date="2021-12" db="EMBL/GenBank/DDBJ databases">
        <title>Novel species in genus Dyadobacter.</title>
        <authorList>
            <person name="Ma C."/>
        </authorList>
    </citation>
    <scope>NUCLEOTIDE SEQUENCE</scope>
    <source>
        <strain evidence="4">CY399</strain>
    </source>
</reference>
<dbReference type="EMBL" id="JAJTTA010000002">
    <property type="protein sequence ID" value="MCF0041684.1"/>
    <property type="molecule type" value="Genomic_DNA"/>
</dbReference>
<dbReference type="InterPro" id="IPR050493">
    <property type="entry name" value="FAD-dep_Monooxygenase_BioMet"/>
</dbReference>
<dbReference type="Gene3D" id="3.50.50.60">
    <property type="entry name" value="FAD/NAD(P)-binding domain"/>
    <property type="match status" value="1"/>
</dbReference>
<proteinExistence type="predicted"/>
<keyword evidence="2 4" id="KW-0503">Monooxygenase</keyword>
<keyword evidence="5" id="KW-1185">Reference proteome</keyword>
<evidence type="ECO:0000256" key="1">
    <source>
        <dbReference type="ARBA" id="ARBA00023002"/>
    </source>
</evidence>
<comment type="caution">
    <text evidence="4">The sequence shown here is derived from an EMBL/GenBank/DDBJ whole genome shotgun (WGS) entry which is preliminary data.</text>
</comment>
<protein>
    <submittedName>
        <fullName evidence="4">FAD-dependent monooxygenase</fullName>
    </submittedName>
</protein>
<dbReference type="RefSeq" id="WP_234614498.1">
    <property type="nucleotide sequence ID" value="NZ_CP098806.1"/>
</dbReference>
<evidence type="ECO:0000313" key="4">
    <source>
        <dbReference type="EMBL" id="MCF0041684.1"/>
    </source>
</evidence>
<dbReference type="PANTHER" id="PTHR13789">
    <property type="entry name" value="MONOOXYGENASE"/>
    <property type="match status" value="1"/>
</dbReference>
<evidence type="ECO:0000313" key="5">
    <source>
        <dbReference type="Proteomes" id="UP001139700"/>
    </source>
</evidence>
<dbReference type="PRINTS" id="PR00420">
    <property type="entry name" value="RNGMNOXGNASE"/>
</dbReference>
<sequence>MQTKEIAIIGGGIAGLTLAVSLRNTRFKCHIFEKNAEFKEIGAAISVFPNALRVLRQYGLLNDILNVGGAITKICMKTDQGKILAQTEPRYQLPAMCMHRADLHAILLKHADATFYASHELNAFQSTPDGKVSVSFKNGVFRIFDAVIGADGLHSLVRQGIIGDGEPIFRGYNIWRGIAESNIDIRYASESYGKGKRVGIVPIRDGQCGWWTTVNEKFMESDEPEETKQKLLRLFADWHDPIPELISKTDHIIKNSLSDRIPVSGWSKGNCTLLGDAAHPTTPTLGQGGCIAIEGAYILGEIIKKYGVTESVFQRYESLHYHRAKSIIEDSLQLGKIGQLENSMAVYLRNLLMGLTPSSFTLKVVDKYFLYDVTSMKI</sequence>
<organism evidence="4 5">
    <name type="scientific">Dyadobacter fanqingshengii</name>
    <dbReference type="NCBI Taxonomy" id="2906443"/>
    <lineage>
        <taxon>Bacteria</taxon>
        <taxon>Pseudomonadati</taxon>
        <taxon>Bacteroidota</taxon>
        <taxon>Cytophagia</taxon>
        <taxon>Cytophagales</taxon>
        <taxon>Spirosomataceae</taxon>
        <taxon>Dyadobacter</taxon>
    </lineage>
</organism>
<dbReference type="GO" id="GO:0004497">
    <property type="term" value="F:monooxygenase activity"/>
    <property type="evidence" value="ECO:0007669"/>
    <property type="project" value="UniProtKB-KW"/>
</dbReference>
<dbReference type="InterPro" id="IPR002938">
    <property type="entry name" value="FAD-bd"/>
</dbReference>
<dbReference type="Proteomes" id="UP001139700">
    <property type="component" value="Unassembled WGS sequence"/>
</dbReference>
<dbReference type="Pfam" id="PF01494">
    <property type="entry name" value="FAD_binding_3"/>
    <property type="match status" value="1"/>
</dbReference>
<dbReference type="PANTHER" id="PTHR13789:SF309">
    <property type="entry name" value="PUTATIVE (AFU_ORTHOLOGUE AFUA_6G14510)-RELATED"/>
    <property type="match status" value="1"/>
</dbReference>
<gene>
    <name evidence="4" type="ORF">LXM24_16380</name>
</gene>
<dbReference type="AlphaFoldDB" id="A0A9X1PCJ1"/>
<dbReference type="GO" id="GO:0071949">
    <property type="term" value="F:FAD binding"/>
    <property type="evidence" value="ECO:0007669"/>
    <property type="project" value="InterPro"/>
</dbReference>
<evidence type="ECO:0000256" key="2">
    <source>
        <dbReference type="ARBA" id="ARBA00023033"/>
    </source>
</evidence>
<dbReference type="SUPFAM" id="SSF51905">
    <property type="entry name" value="FAD/NAD(P)-binding domain"/>
    <property type="match status" value="1"/>
</dbReference>